<accession>A0A1Q3A7B9</accession>
<feature type="compositionally biased region" description="Acidic residues" evidence="5">
    <location>
        <begin position="196"/>
        <end position="228"/>
    </location>
</feature>
<dbReference type="Proteomes" id="UP000187013">
    <property type="component" value="Unassembled WGS sequence"/>
</dbReference>
<dbReference type="GO" id="GO:0003677">
    <property type="term" value="F:DNA binding"/>
    <property type="evidence" value="ECO:0007669"/>
    <property type="project" value="UniProtKB-UniRule"/>
</dbReference>
<dbReference type="SMART" id="SM00398">
    <property type="entry name" value="HMG"/>
    <property type="match status" value="1"/>
</dbReference>
<dbReference type="InterPro" id="IPR050342">
    <property type="entry name" value="HMGB"/>
</dbReference>
<dbReference type="EMBL" id="BDGX01000032">
    <property type="protein sequence ID" value="GAV51626.1"/>
    <property type="molecule type" value="Genomic_DNA"/>
</dbReference>
<evidence type="ECO:0000256" key="2">
    <source>
        <dbReference type="ARBA" id="ARBA00023125"/>
    </source>
</evidence>
<dbReference type="Pfam" id="PF00505">
    <property type="entry name" value="HMG_box"/>
    <property type="match status" value="1"/>
</dbReference>
<dbReference type="GO" id="GO:0005634">
    <property type="term" value="C:nucleus"/>
    <property type="evidence" value="ECO:0007669"/>
    <property type="project" value="UniProtKB-SubCell"/>
</dbReference>
<proteinExistence type="predicted"/>
<evidence type="ECO:0000256" key="1">
    <source>
        <dbReference type="ARBA" id="ARBA00004123"/>
    </source>
</evidence>
<keyword evidence="3 4" id="KW-0539">Nucleus</keyword>
<dbReference type="InterPro" id="IPR056513">
    <property type="entry name" value="INO80F"/>
</dbReference>
<feature type="domain" description="HMG box" evidence="6">
    <location>
        <begin position="95"/>
        <end position="159"/>
    </location>
</feature>
<dbReference type="SUPFAM" id="SSF47095">
    <property type="entry name" value="HMG-box"/>
    <property type="match status" value="1"/>
</dbReference>
<dbReference type="OrthoDB" id="10070927at2759"/>
<dbReference type="InterPro" id="IPR009071">
    <property type="entry name" value="HMG_box_dom"/>
</dbReference>
<dbReference type="PANTHER" id="PTHR48112">
    <property type="entry name" value="HIGH MOBILITY GROUP PROTEIN DSP1"/>
    <property type="match status" value="1"/>
</dbReference>
<feature type="compositionally biased region" description="Basic and acidic residues" evidence="5">
    <location>
        <begin position="154"/>
        <end position="176"/>
    </location>
</feature>
<evidence type="ECO:0000256" key="4">
    <source>
        <dbReference type="PROSITE-ProRule" id="PRU00267"/>
    </source>
</evidence>
<evidence type="ECO:0000259" key="6">
    <source>
        <dbReference type="PROSITE" id="PS50118"/>
    </source>
</evidence>
<dbReference type="PROSITE" id="PS50118">
    <property type="entry name" value="HMG_BOX_2"/>
    <property type="match status" value="1"/>
</dbReference>
<keyword evidence="2 4" id="KW-0238">DNA-binding</keyword>
<dbReference type="AlphaFoldDB" id="A0A1Q3A7B9"/>
<evidence type="ECO:0000256" key="5">
    <source>
        <dbReference type="SAM" id="MobiDB-lite"/>
    </source>
</evidence>
<sequence>MSDDNDLKRKVDELKENNEVLALGIQRTRLSVKRLKLEYSVLLERLESRVDLDPELRYENPLPTLESFKKELLTKPLKKTKSKRQKAKDRDPNMPKRPTNAYLLFCEMNKEKVRQQGSQDVSKDLTEAWKNLNEQDRKPYYKLYTEDRERYQKEMEIYSMKTEHDHENDPDHAKDHDEEDEGDEPENGREGPKHEEEEEEDEGENENEGEGEGEEEEVEEEEEEEDQREPESEITQLDEDGDNDEEMADIPTSEI</sequence>
<reference evidence="7 8" key="1">
    <citation type="submission" date="2016-08" db="EMBL/GenBank/DDBJ databases">
        <title>Draft genome sequence of allopolyploid Zygosaccharomyces rouxii.</title>
        <authorList>
            <person name="Watanabe J."/>
            <person name="Uehara K."/>
            <person name="Mogi Y."/>
            <person name="Tsukioka Y."/>
        </authorList>
    </citation>
    <scope>NUCLEOTIDE SEQUENCE [LARGE SCALE GENOMIC DNA]</scope>
    <source>
        <strain evidence="7 8">NBRC 110957</strain>
    </source>
</reference>
<comment type="subcellular location">
    <subcellularLocation>
        <location evidence="1">Nucleus</location>
    </subcellularLocation>
</comment>
<dbReference type="Pfam" id="PF24245">
    <property type="entry name" value="INO80F"/>
    <property type="match status" value="1"/>
</dbReference>
<evidence type="ECO:0000313" key="7">
    <source>
        <dbReference type="EMBL" id="GAV51626.1"/>
    </source>
</evidence>
<feature type="region of interest" description="Disordered" evidence="5">
    <location>
        <begin position="74"/>
        <end position="99"/>
    </location>
</feature>
<evidence type="ECO:0000313" key="8">
    <source>
        <dbReference type="Proteomes" id="UP000187013"/>
    </source>
</evidence>
<evidence type="ECO:0000256" key="3">
    <source>
        <dbReference type="ARBA" id="ARBA00023242"/>
    </source>
</evidence>
<protein>
    <recommendedName>
        <fullName evidence="6">HMG box domain-containing protein</fullName>
    </recommendedName>
</protein>
<feature type="compositionally biased region" description="Basic and acidic residues" evidence="5">
    <location>
        <begin position="186"/>
        <end position="195"/>
    </location>
</feature>
<organism evidence="7 8">
    <name type="scientific">Zygosaccharomyces rouxii</name>
    <dbReference type="NCBI Taxonomy" id="4956"/>
    <lineage>
        <taxon>Eukaryota</taxon>
        <taxon>Fungi</taxon>
        <taxon>Dikarya</taxon>
        <taxon>Ascomycota</taxon>
        <taxon>Saccharomycotina</taxon>
        <taxon>Saccharomycetes</taxon>
        <taxon>Saccharomycetales</taxon>
        <taxon>Saccharomycetaceae</taxon>
        <taxon>Zygosaccharomyces</taxon>
    </lineage>
</organism>
<dbReference type="InterPro" id="IPR036910">
    <property type="entry name" value="HMG_box_dom_sf"/>
</dbReference>
<comment type="caution">
    <text evidence="7">The sequence shown here is derived from an EMBL/GenBank/DDBJ whole genome shotgun (WGS) entry which is preliminary data.</text>
</comment>
<dbReference type="Gene3D" id="1.10.30.10">
    <property type="entry name" value="High mobility group box domain"/>
    <property type="match status" value="1"/>
</dbReference>
<feature type="compositionally biased region" description="Basic residues" evidence="5">
    <location>
        <begin position="76"/>
        <end position="87"/>
    </location>
</feature>
<dbReference type="PANTHER" id="PTHR48112:SF13">
    <property type="entry name" value="NON-HISTONE PROTEIN 10"/>
    <property type="match status" value="1"/>
</dbReference>
<feature type="DNA-binding region" description="HMG box" evidence="4">
    <location>
        <begin position="95"/>
        <end position="159"/>
    </location>
</feature>
<feature type="compositionally biased region" description="Acidic residues" evidence="5">
    <location>
        <begin position="236"/>
        <end position="248"/>
    </location>
</feature>
<name>A0A1Q3A7B9_ZYGRO</name>
<gene>
    <name evidence="7" type="ORF">ZYGR_0AF00970</name>
</gene>
<feature type="region of interest" description="Disordered" evidence="5">
    <location>
        <begin position="154"/>
        <end position="255"/>
    </location>
</feature>